<comment type="cofactor">
    <cofactor evidence="9">
        <name>Mg(2+)</name>
        <dbReference type="ChEBI" id="CHEBI:18420"/>
    </cofactor>
    <text evidence="9">Binds 2 magnesium ions per subunit. They probably participate in the reaction catalyzed by the enzyme. May bind an additional third magnesium ion after substrate binding.</text>
</comment>
<dbReference type="PRINTS" id="PR00853">
    <property type="entry name" value="XPGRADSUPER"/>
</dbReference>
<accession>A0ABP0TRT6</accession>
<dbReference type="InterPro" id="IPR044752">
    <property type="entry name" value="PIN-like_EXO1"/>
</dbReference>
<evidence type="ECO:0000313" key="12">
    <source>
        <dbReference type="EMBL" id="CAK9203450.1"/>
    </source>
</evidence>
<comment type="subcellular location">
    <subcellularLocation>
        <location evidence="1 9">Nucleus</location>
    </subcellularLocation>
</comment>
<dbReference type="PANTHER" id="PTHR11081:SF8">
    <property type="entry name" value="EXONUCLEASE 1"/>
    <property type="match status" value="1"/>
</dbReference>
<dbReference type="Pfam" id="PF00752">
    <property type="entry name" value="XPG_N"/>
    <property type="match status" value="1"/>
</dbReference>
<gene>
    <name evidence="12" type="ORF">CSSPTR1EN2_LOCUS6892</name>
</gene>
<evidence type="ECO:0000256" key="6">
    <source>
        <dbReference type="ARBA" id="ARBA00022842"/>
    </source>
</evidence>
<dbReference type="Gene3D" id="1.10.150.20">
    <property type="entry name" value="5' to 3' exonuclease, C-terminal subdomain"/>
    <property type="match status" value="1"/>
</dbReference>
<dbReference type="InterPro" id="IPR019974">
    <property type="entry name" value="XPG_CS"/>
</dbReference>
<dbReference type="PANTHER" id="PTHR11081">
    <property type="entry name" value="FLAP ENDONUCLEASE FAMILY MEMBER"/>
    <property type="match status" value="1"/>
</dbReference>
<dbReference type="PROSITE" id="PS00842">
    <property type="entry name" value="XPG_2"/>
    <property type="match status" value="1"/>
</dbReference>
<dbReference type="Pfam" id="PF00867">
    <property type="entry name" value="XPG_I"/>
    <property type="match status" value="1"/>
</dbReference>
<dbReference type="SMART" id="SM00484">
    <property type="entry name" value="XPGI"/>
    <property type="match status" value="1"/>
</dbReference>
<evidence type="ECO:0000256" key="3">
    <source>
        <dbReference type="ARBA" id="ARBA00022723"/>
    </source>
</evidence>
<keyword evidence="9" id="KW-0269">Exonuclease</keyword>
<keyword evidence="13" id="KW-1185">Reference proteome</keyword>
<dbReference type="EC" id="3.1.-.-" evidence="9"/>
<keyword evidence="5 9" id="KW-0378">Hydrolase</keyword>
<keyword evidence="9" id="KW-0267">Excision nuclease</keyword>
<evidence type="ECO:0000256" key="4">
    <source>
        <dbReference type="ARBA" id="ARBA00022763"/>
    </source>
</evidence>
<dbReference type="InterPro" id="IPR036279">
    <property type="entry name" value="5-3_exonuclease_C_sf"/>
</dbReference>
<feature type="domain" description="XPG-I" evidence="10">
    <location>
        <begin position="148"/>
        <end position="227"/>
    </location>
</feature>
<dbReference type="InterPro" id="IPR029060">
    <property type="entry name" value="PIN-like_dom_sf"/>
</dbReference>
<dbReference type="InterPro" id="IPR006084">
    <property type="entry name" value="XPG/Rad2"/>
</dbReference>
<evidence type="ECO:0000256" key="9">
    <source>
        <dbReference type="RuleBase" id="RU910737"/>
    </source>
</evidence>
<dbReference type="CDD" id="cd09857">
    <property type="entry name" value="PIN_EXO1"/>
    <property type="match status" value="1"/>
</dbReference>
<evidence type="ECO:0000256" key="5">
    <source>
        <dbReference type="ARBA" id="ARBA00022801"/>
    </source>
</evidence>
<comment type="similarity">
    <text evidence="9">Belongs to the XPG/RAD2 endonuclease family. EXO1 subfamily.</text>
</comment>
<keyword evidence="3 9" id="KW-0479">Metal-binding</keyword>
<keyword evidence="6 9" id="KW-0460">Magnesium</keyword>
<keyword evidence="4 9" id="KW-0227">DNA damage</keyword>
<dbReference type="InterPro" id="IPR006085">
    <property type="entry name" value="XPG_DNA_repair_N"/>
</dbReference>
<protein>
    <recommendedName>
        <fullName evidence="9">Exonuclease 1</fullName>
        <ecNumber evidence="9">3.1.-.-</ecNumber>
    </recommendedName>
</protein>
<feature type="domain" description="XPG N-terminal" evidence="11">
    <location>
        <begin position="1"/>
        <end position="109"/>
    </location>
</feature>
<evidence type="ECO:0000256" key="2">
    <source>
        <dbReference type="ARBA" id="ARBA00022722"/>
    </source>
</evidence>
<keyword evidence="9" id="KW-0238">DNA-binding</keyword>
<dbReference type="InterPro" id="IPR008918">
    <property type="entry name" value="HhH2"/>
</dbReference>
<dbReference type="SUPFAM" id="SSF88723">
    <property type="entry name" value="PIN domain-like"/>
    <property type="match status" value="1"/>
</dbReference>
<dbReference type="InterPro" id="IPR006086">
    <property type="entry name" value="XPG-I_dom"/>
</dbReference>
<evidence type="ECO:0000313" key="13">
    <source>
        <dbReference type="Proteomes" id="UP001497512"/>
    </source>
</evidence>
<comment type="function">
    <text evidence="9">5'-&gt;3' double-stranded DNA exonuclease which may also possess a cryptic 3'-&gt;5' double-stranded DNA exonuclease activity. Functions in DNA mismatch repair.</text>
</comment>
<evidence type="ECO:0000259" key="10">
    <source>
        <dbReference type="SMART" id="SM00484"/>
    </source>
</evidence>
<dbReference type="SUPFAM" id="SSF47807">
    <property type="entry name" value="5' to 3' exonuclease, C-terminal subdomain"/>
    <property type="match status" value="1"/>
</dbReference>
<evidence type="ECO:0000256" key="7">
    <source>
        <dbReference type="ARBA" id="ARBA00023204"/>
    </source>
</evidence>
<organism evidence="12 13">
    <name type="scientific">Sphagnum troendelagicum</name>
    <dbReference type="NCBI Taxonomy" id="128251"/>
    <lineage>
        <taxon>Eukaryota</taxon>
        <taxon>Viridiplantae</taxon>
        <taxon>Streptophyta</taxon>
        <taxon>Embryophyta</taxon>
        <taxon>Bryophyta</taxon>
        <taxon>Sphagnophytina</taxon>
        <taxon>Sphagnopsida</taxon>
        <taxon>Sphagnales</taxon>
        <taxon>Sphagnaceae</taxon>
        <taxon>Sphagnum</taxon>
    </lineage>
</organism>
<dbReference type="CDD" id="cd09901">
    <property type="entry name" value="H3TH_FEN1-like"/>
    <property type="match status" value="1"/>
</dbReference>
<evidence type="ECO:0000256" key="8">
    <source>
        <dbReference type="ARBA" id="ARBA00023242"/>
    </source>
</evidence>
<reference evidence="12" key="1">
    <citation type="submission" date="2024-02" db="EMBL/GenBank/DDBJ databases">
        <authorList>
            <consortium name="ELIXIR-Norway"/>
            <consortium name="Elixir Norway"/>
        </authorList>
    </citation>
    <scope>NUCLEOTIDE SEQUENCE</scope>
</reference>
<dbReference type="EMBL" id="OZ019906">
    <property type="protein sequence ID" value="CAK9203450.1"/>
    <property type="molecule type" value="Genomic_DNA"/>
</dbReference>
<dbReference type="SMART" id="SM00279">
    <property type="entry name" value="HhH2"/>
    <property type="match status" value="1"/>
</dbReference>
<keyword evidence="9" id="KW-0228">DNA excision</keyword>
<dbReference type="Proteomes" id="UP001497512">
    <property type="component" value="Chromosome 14"/>
</dbReference>
<proteinExistence type="inferred from homology"/>
<sequence length="678" mass="75253">MGIKGLLPALKEYIQPVHISKYSGKRVGVDAYSWLHKGAYACSMEVCEQKGPWKATRARSSIPPYVSYCMHRVKLLQFNNITPVVVFDGGYLPLKAATEDDRRRRREMNLEQARLKMSQGNIHGANELFQRAVDVSPAMANELIKVLRAEGVEFVVAPYEADAQLAWLAKLDSLMGGVSAVISEDSDLIAYGCPVVVYKMDKYGNGEEIRRDALFSPEPGTTQNLPFCKFTDELFLGMCVLAGCDFLPSIPGIGLKKAHSLVLKYRKIDRVLSILRLEKKELVSEGYCFEFKQAMSIFLHARVYDARKRALTFLTPLPKDFEESCGGCTDFLGPDVPPSRAKAIAMGRMDPITMCAFDEDCSVINMPSTTSSEKWICSPTSVLETTEVVELSDGEDTEHQLLVTGRPSSKSQINGVELASNHMKRAGVGGFSQPMFNKTSHVTEGSSPPPLDQSFVTHLKLIATDMKAKCSEEHEKRWWESGDLQEGAAVIPQNNPFKKKKVDRIPFPEQTNDDSEETGRVSSIGLRIRDLPQQYASDRSELLVEAKRVPTSVSSTSVHEDMDELLLPSRDGQQPIPSNGSFSYASCCSPMYLNGTAERDASIFASKENLSPGEQEVKLTMGDRNVLKSSSHVIVSQRKPLQTRNEGETFSKRRKTKKVMTGGGILKFFQPVSRSKTL</sequence>
<evidence type="ECO:0000259" key="11">
    <source>
        <dbReference type="SMART" id="SM00485"/>
    </source>
</evidence>
<keyword evidence="8 9" id="KW-0539">Nucleus</keyword>
<evidence type="ECO:0000256" key="1">
    <source>
        <dbReference type="ARBA" id="ARBA00004123"/>
    </source>
</evidence>
<dbReference type="SMART" id="SM00485">
    <property type="entry name" value="XPGN"/>
    <property type="match status" value="1"/>
</dbReference>
<dbReference type="Gene3D" id="3.40.50.1010">
    <property type="entry name" value="5'-nuclease"/>
    <property type="match status" value="1"/>
</dbReference>
<name>A0ABP0TRT6_9BRYO</name>
<keyword evidence="7 9" id="KW-0234">DNA repair</keyword>
<keyword evidence="2 9" id="KW-0540">Nuclease</keyword>